<keyword evidence="4" id="KW-1185">Reference proteome</keyword>
<dbReference type="Proteomes" id="UP001408356">
    <property type="component" value="Unassembled WGS sequence"/>
</dbReference>
<dbReference type="Pfam" id="PF00248">
    <property type="entry name" value="Aldo_ket_red"/>
    <property type="match status" value="1"/>
</dbReference>
<protein>
    <submittedName>
        <fullName evidence="3">Aldo/keto reductase</fullName>
    </submittedName>
</protein>
<sequence>MGGHVNMMDDVLISNLPPELLRSALRVLISQGSLTQKPFVHHIRERFTDAPPQLIAPEVLFPTLNQASAECTRYMALTRCVFSCKLAEESLAYLTHFVDAVRLAGAQWQRDSELEAVLEKFGGDIVQAVQALKESRPQPTQELEEQLLKLWTSLKECRRYCDSTDPEPLVYPFARSARQVKDVLGLLFPSRAHLEPLDDISVSQLSVDISKHSNVEKFILGPHQIPRLFNGLWQLSSPAWGSGTAEKQDAALAHLIECGLIATDMADHYASGDAELIYGEFRNRLAPEVREQVYAATKWCVFSPTNQPVTNAFVLSAVRERCRRLGGRVELLQFHCSKYEAKEYLEILGELVCITKTHPDLVSTIGLCNFDSAHTEEVCEYLLSKQGSIGIVSNQVQFSMFDSRPLQQMTAVCTKYGLKLLTYGSLCGGFLSEKWLGQPVPEIYAENTQLTPSQRKYFDMIQTWSSWADFQKLLHVLSSTADKHGVSLTNVATRWVLQQPAVGAVIVGTRLGVSAHGDENLNVFDFRLDDGDMKSINDVALGDNGERSRAVLRLLGDCGNEYRAMH</sequence>
<dbReference type="PANTHER" id="PTHR43147:SF2">
    <property type="entry name" value="NADP-DEPENDENT OXIDOREDUCTASE DOMAIN-CONTAINING PROTEIN"/>
    <property type="match status" value="1"/>
</dbReference>
<dbReference type="Gene3D" id="3.20.20.100">
    <property type="entry name" value="NADP-dependent oxidoreductase domain"/>
    <property type="match status" value="1"/>
</dbReference>
<gene>
    <name evidence="3" type="ORF">SUNI508_06889</name>
</gene>
<keyword evidence="1" id="KW-0560">Oxidoreductase</keyword>
<evidence type="ECO:0000313" key="3">
    <source>
        <dbReference type="EMBL" id="KAK9419883.1"/>
    </source>
</evidence>
<dbReference type="PANTHER" id="PTHR43147">
    <property type="entry name" value="PROTEIN TAS"/>
    <property type="match status" value="1"/>
</dbReference>
<organism evidence="3 4">
    <name type="scientific">Seiridium unicorne</name>
    <dbReference type="NCBI Taxonomy" id="138068"/>
    <lineage>
        <taxon>Eukaryota</taxon>
        <taxon>Fungi</taxon>
        <taxon>Dikarya</taxon>
        <taxon>Ascomycota</taxon>
        <taxon>Pezizomycotina</taxon>
        <taxon>Sordariomycetes</taxon>
        <taxon>Xylariomycetidae</taxon>
        <taxon>Amphisphaeriales</taxon>
        <taxon>Sporocadaceae</taxon>
        <taxon>Seiridium</taxon>
    </lineage>
</organism>
<name>A0ABR2UYX5_9PEZI</name>
<evidence type="ECO:0000313" key="4">
    <source>
        <dbReference type="Proteomes" id="UP001408356"/>
    </source>
</evidence>
<reference evidence="3 4" key="1">
    <citation type="journal article" date="2024" name="J. Plant Pathol.">
        <title>Sequence and assembly of the genome of Seiridium unicorne, isolate CBS 538.82, causal agent of cypress canker disease.</title>
        <authorList>
            <person name="Scali E."/>
            <person name="Rocca G.D."/>
            <person name="Danti R."/>
            <person name="Garbelotto M."/>
            <person name="Barberini S."/>
            <person name="Baroncelli R."/>
            <person name="Emiliani G."/>
        </authorList>
    </citation>
    <scope>NUCLEOTIDE SEQUENCE [LARGE SCALE GENOMIC DNA]</scope>
    <source>
        <strain evidence="3 4">BM-138-508</strain>
    </source>
</reference>
<accession>A0ABR2UYX5</accession>
<proteinExistence type="predicted"/>
<dbReference type="SUPFAM" id="SSF51430">
    <property type="entry name" value="NAD(P)-linked oxidoreductase"/>
    <property type="match status" value="1"/>
</dbReference>
<comment type="caution">
    <text evidence="3">The sequence shown here is derived from an EMBL/GenBank/DDBJ whole genome shotgun (WGS) entry which is preliminary data.</text>
</comment>
<feature type="domain" description="NADP-dependent oxidoreductase" evidence="2">
    <location>
        <begin position="228"/>
        <end position="539"/>
    </location>
</feature>
<dbReference type="InterPro" id="IPR036812">
    <property type="entry name" value="NAD(P)_OxRdtase_dom_sf"/>
</dbReference>
<dbReference type="InterPro" id="IPR023210">
    <property type="entry name" value="NADP_OxRdtase_dom"/>
</dbReference>
<dbReference type="EMBL" id="JARVKF010000279">
    <property type="protein sequence ID" value="KAK9419883.1"/>
    <property type="molecule type" value="Genomic_DNA"/>
</dbReference>
<evidence type="ECO:0000259" key="2">
    <source>
        <dbReference type="Pfam" id="PF00248"/>
    </source>
</evidence>
<evidence type="ECO:0000256" key="1">
    <source>
        <dbReference type="ARBA" id="ARBA00023002"/>
    </source>
</evidence>